<dbReference type="InterPro" id="IPR043502">
    <property type="entry name" value="DNA/RNA_pol_sf"/>
</dbReference>
<evidence type="ECO:0000256" key="4">
    <source>
        <dbReference type="ARBA" id="ARBA00022722"/>
    </source>
</evidence>
<dbReference type="SUPFAM" id="SSF56672">
    <property type="entry name" value="DNA/RNA polymerases"/>
    <property type="match status" value="1"/>
</dbReference>
<dbReference type="Gene3D" id="3.30.70.270">
    <property type="match status" value="2"/>
</dbReference>
<evidence type="ECO:0000256" key="6">
    <source>
        <dbReference type="ARBA" id="ARBA00022801"/>
    </source>
</evidence>
<dbReference type="InterPro" id="IPR041577">
    <property type="entry name" value="RT_RNaseH_2"/>
</dbReference>
<gene>
    <name evidence="11" type="ORF">Sango_2316300</name>
</gene>
<dbReference type="InterPro" id="IPR000477">
    <property type="entry name" value="RT_dom"/>
</dbReference>
<dbReference type="Pfam" id="PF00078">
    <property type="entry name" value="RVT_1"/>
    <property type="match status" value="1"/>
</dbReference>
<keyword evidence="4" id="KW-0540">Nuclease</keyword>
<comment type="caution">
    <text evidence="11">The sequence shown here is derived from an EMBL/GenBank/DDBJ whole genome shotgun (WGS) entry which is preliminary data.</text>
</comment>
<dbReference type="PANTHER" id="PTHR37984">
    <property type="entry name" value="PROTEIN CBG26694"/>
    <property type="match status" value="1"/>
</dbReference>
<evidence type="ECO:0000256" key="3">
    <source>
        <dbReference type="ARBA" id="ARBA00022695"/>
    </source>
</evidence>
<proteinExistence type="predicted"/>
<reference evidence="11" key="1">
    <citation type="submission" date="2020-06" db="EMBL/GenBank/DDBJ databases">
        <authorList>
            <person name="Li T."/>
            <person name="Hu X."/>
            <person name="Zhang T."/>
            <person name="Song X."/>
            <person name="Zhang H."/>
            <person name="Dai N."/>
            <person name="Sheng W."/>
            <person name="Hou X."/>
            <person name="Wei L."/>
        </authorList>
    </citation>
    <scope>NUCLEOTIDE SEQUENCE</scope>
    <source>
        <strain evidence="11">K16</strain>
        <tissue evidence="11">Leaf</tissue>
    </source>
</reference>
<dbReference type="FunFam" id="3.10.10.10:FF:000007">
    <property type="entry name" value="Retrovirus-related Pol polyprotein from transposon 17.6-like Protein"/>
    <property type="match status" value="1"/>
</dbReference>
<evidence type="ECO:0000256" key="1">
    <source>
        <dbReference type="ARBA" id="ARBA00022670"/>
    </source>
</evidence>
<dbReference type="GO" id="GO:0008233">
    <property type="term" value="F:peptidase activity"/>
    <property type="evidence" value="ECO:0007669"/>
    <property type="project" value="UniProtKB-KW"/>
</dbReference>
<keyword evidence="8" id="KW-0511">Multifunctional enzyme</keyword>
<evidence type="ECO:0000256" key="8">
    <source>
        <dbReference type="ARBA" id="ARBA00023268"/>
    </source>
</evidence>
<dbReference type="PANTHER" id="PTHR37984:SF5">
    <property type="entry name" value="PROTEIN NYNRIN-LIKE"/>
    <property type="match status" value="1"/>
</dbReference>
<evidence type="ECO:0000256" key="5">
    <source>
        <dbReference type="ARBA" id="ARBA00022759"/>
    </source>
</evidence>
<evidence type="ECO:0000259" key="10">
    <source>
        <dbReference type="Pfam" id="PF17919"/>
    </source>
</evidence>
<feature type="domain" description="Reverse transcriptase/retrotransposon-derived protein RNase H-like" evidence="10">
    <location>
        <begin position="202"/>
        <end position="261"/>
    </location>
</feature>
<evidence type="ECO:0000259" key="9">
    <source>
        <dbReference type="Pfam" id="PF00078"/>
    </source>
</evidence>
<keyword evidence="2" id="KW-0808">Transferase</keyword>
<feature type="domain" description="Reverse transcriptase" evidence="9">
    <location>
        <begin position="28"/>
        <end position="122"/>
    </location>
</feature>
<keyword evidence="6" id="KW-0378">Hydrolase</keyword>
<dbReference type="GO" id="GO:0006508">
    <property type="term" value="P:proteolysis"/>
    <property type="evidence" value="ECO:0007669"/>
    <property type="project" value="UniProtKB-KW"/>
</dbReference>
<evidence type="ECO:0000256" key="2">
    <source>
        <dbReference type="ARBA" id="ARBA00022679"/>
    </source>
</evidence>
<evidence type="ECO:0000256" key="7">
    <source>
        <dbReference type="ARBA" id="ARBA00022918"/>
    </source>
</evidence>
<name>A0AAE2BLI3_9LAMI</name>
<dbReference type="AlphaFoldDB" id="A0AAE2BLI3"/>
<keyword evidence="1" id="KW-0645">Protease</keyword>
<keyword evidence="12" id="KW-1185">Reference proteome</keyword>
<dbReference type="GO" id="GO:0003964">
    <property type="term" value="F:RNA-directed DNA polymerase activity"/>
    <property type="evidence" value="ECO:0007669"/>
    <property type="project" value="UniProtKB-KW"/>
</dbReference>
<dbReference type="Proteomes" id="UP001289374">
    <property type="component" value="Unassembled WGS sequence"/>
</dbReference>
<organism evidence="11 12">
    <name type="scientific">Sesamum angolense</name>
    <dbReference type="NCBI Taxonomy" id="2727404"/>
    <lineage>
        <taxon>Eukaryota</taxon>
        <taxon>Viridiplantae</taxon>
        <taxon>Streptophyta</taxon>
        <taxon>Embryophyta</taxon>
        <taxon>Tracheophyta</taxon>
        <taxon>Spermatophyta</taxon>
        <taxon>Magnoliopsida</taxon>
        <taxon>eudicotyledons</taxon>
        <taxon>Gunneridae</taxon>
        <taxon>Pentapetalae</taxon>
        <taxon>asterids</taxon>
        <taxon>lamiids</taxon>
        <taxon>Lamiales</taxon>
        <taxon>Pedaliaceae</taxon>
        <taxon>Sesamum</taxon>
    </lineage>
</organism>
<dbReference type="Pfam" id="PF17919">
    <property type="entry name" value="RT_RNaseH_2"/>
    <property type="match status" value="1"/>
</dbReference>
<dbReference type="InterPro" id="IPR050951">
    <property type="entry name" value="Retrovirus_Pol_polyprotein"/>
</dbReference>
<evidence type="ECO:0000313" key="11">
    <source>
        <dbReference type="EMBL" id="KAK4389793.1"/>
    </source>
</evidence>
<reference evidence="11" key="2">
    <citation type="journal article" date="2024" name="Plant">
        <title>Genomic evolution and insights into agronomic trait innovations of Sesamum species.</title>
        <authorList>
            <person name="Miao H."/>
            <person name="Wang L."/>
            <person name="Qu L."/>
            <person name="Liu H."/>
            <person name="Sun Y."/>
            <person name="Le M."/>
            <person name="Wang Q."/>
            <person name="Wei S."/>
            <person name="Zheng Y."/>
            <person name="Lin W."/>
            <person name="Duan Y."/>
            <person name="Cao H."/>
            <person name="Xiong S."/>
            <person name="Wang X."/>
            <person name="Wei L."/>
            <person name="Li C."/>
            <person name="Ma Q."/>
            <person name="Ju M."/>
            <person name="Zhao R."/>
            <person name="Li G."/>
            <person name="Mu C."/>
            <person name="Tian Q."/>
            <person name="Mei H."/>
            <person name="Zhang T."/>
            <person name="Gao T."/>
            <person name="Zhang H."/>
        </authorList>
    </citation>
    <scope>NUCLEOTIDE SEQUENCE</scope>
    <source>
        <strain evidence="11">K16</strain>
    </source>
</reference>
<keyword evidence="7" id="KW-0695">RNA-directed DNA polymerase</keyword>
<keyword evidence="5" id="KW-0255">Endonuclease</keyword>
<dbReference type="CDD" id="cd01647">
    <property type="entry name" value="RT_LTR"/>
    <property type="match status" value="1"/>
</dbReference>
<keyword evidence="3" id="KW-0548">Nucleotidyltransferase</keyword>
<dbReference type="InterPro" id="IPR043128">
    <property type="entry name" value="Rev_trsase/Diguanyl_cyclase"/>
</dbReference>
<dbReference type="EMBL" id="JACGWL010000013">
    <property type="protein sequence ID" value="KAK4389793.1"/>
    <property type="molecule type" value="Genomic_DNA"/>
</dbReference>
<dbReference type="GO" id="GO:0004519">
    <property type="term" value="F:endonuclease activity"/>
    <property type="evidence" value="ECO:0007669"/>
    <property type="project" value="UniProtKB-KW"/>
</dbReference>
<sequence>MTSLISEMIREGLIRPSTSQFSSPVLLVKKKDGSWRFCVDYRSLNAVTICDRFLIPTVNELFDELIGSFYFSKIDLYFGYHQIRLAEADIHKTAFHTIDGHFEFVVMPFGLTNAPSTFQFYAKLSKRKFGVTSVEYLGHVVSVRGVEPDPSKLHVIHEWSVPSSLTELRAFLGLTGLPSLCAHYSAIAGPLTDLLKSNFFVWLPSAMQAFQDLKTAMTSLPVLMLPNFSLPFYLTTDASNVAVGAALSQQGHPIAFFSEKMCS</sequence>
<protein>
    <submittedName>
        <fullName evidence="11">Retrovirus-related Pol polyprotein from transposon</fullName>
    </submittedName>
</protein>
<evidence type="ECO:0000313" key="12">
    <source>
        <dbReference type="Proteomes" id="UP001289374"/>
    </source>
</evidence>
<accession>A0AAE2BLI3</accession>
<dbReference type="Gene3D" id="3.10.10.10">
    <property type="entry name" value="HIV Type 1 Reverse Transcriptase, subunit A, domain 1"/>
    <property type="match status" value="1"/>
</dbReference>